<evidence type="ECO:0000313" key="6">
    <source>
        <dbReference type="Proteomes" id="UP000887567"/>
    </source>
</evidence>
<evidence type="ECO:0000259" key="4">
    <source>
        <dbReference type="PROSITE" id="PS50837"/>
    </source>
</evidence>
<dbReference type="PROSITE" id="PS50837">
    <property type="entry name" value="NACHT"/>
    <property type="match status" value="1"/>
</dbReference>
<organism evidence="5 6">
    <name type="scientific">Exaiptasia diaphana</name>
    <name type="common">Tropical sea anemone</name>
    <name type="synonym">Aiptasia pulchella</name>
    <dbReference type="NCBI Taxonomy" id="2652724"/>
    <lineage>
        <taxon>Eukaryota</taxon>
        <taxon>Metazoa</taxon>
        <taxon>Cnidaria</taxon>
        <taxon>Anthozoa</taxon>
        <taxon>Hexacorallia</taxon>
        <taxon>Actiniaria</taxon>
        <taxon>Aiptasiidae</taxon>
        <taxon>Exaiptasia</taxon>
    </lineage>
</organism>
<dbReference type="EnsemblMetazoa" id="XM_021052113.2">
    <property type="protein sequence ID" value="XP_020907772.1"/>
    <property type="gene ID" value="LOC110245813"/>
</dbReference>
<dbReference type="Pfam" id="PF05729">
    <property type="entry name" value="NACHT"/>
    <property type="match status" value="1"/>
</dbReference>
<evidence type="ECO:0000256" key="2">
    <source>
        <dbReference type="ARBA" id="ARBA00022737"/>
    </source>
</evidence>
<dbReference type="PANTHER" id="PTHR47189">
    <property type="entry name" value="MHC CLASS II TRANSACTIVATOR"/>
    <property type="match status" value="1"/>
</dbReference>
<dbReference type="Gene3D" id="3.40.50.300">
    <property type="entry name" value="P-loop containing nucleotide triphosphate hydrolases"/>
    <property type="match status" value="1"/>
</dbReference>
<dbReference type="Proteomes" id="UP000887567">
    <property type="component" value="Unplaced"/>
</dbReference>
<dbReference type="RefSeq" id="XP_020907772.1">
    <property type="nucleotide sequence ID" value="XM_021052113.2"/>
</dbReference>
<dbReference type="OMA" id="EHETNIP"/>
<proteinExistence type="predicted"/>
<dbReference type="KEGG" id="epa:110245813"/>
<feature type="coiled-coil region" evidence="3">
    <location>
        <begin position="176"/>
        <end position="203"/>
    </location>
</feature>
<evidence type="ECO:0000256" key="3">
    <source>
        <dbReference type="SAM" id="Coils"/>
    </source>
</evidence>
<feature type="domain" description="NACHT" evidence="4">
    <location>
        <begin position="322"/>
        <end position="475"/>
    </location>
</feature>
<dbReference type="InterPro" id="IPR027417">
    <property type="entry name" value="P-loop_NTPase"/>
</dbReference>
<dbReference type="GO" id="GO:0045348">
    <property type="term" value="P:positive regulation of MHC class II biosynthetic process"/>
    <property type="evidence" value="ECO:0007669"/>
    <property type="project" value="TreeGrafter"/>
</dbReference>
<sequence>MDEEERNYCSLILLLSRVGLPKLRDFFINEWNSAGGFVPWTDCLQNGTDLLTKFTPLNYEKPKVQSGDTTTWDLSLFVKALLNSRPPFVPTTKKGLVAGLKCLKKTRNKLCHSPNGKIENSEFHNLKSSVCNSLMLIGASSKDFKKVKKDVQLPWNELISLVKQCASQDKDILQGIETIINRLERLQKGVDELQQGQKQSQQTQEEILQEIKNLQKPSTSAPSTLSCEDVKLYSERLKSSTKTQTEFQPKLLVSHSVPSTRTDDIFTNLMIQREWKPLNRSKTRLSRRDQLQEYNKPSAKQLIDKCQDMFINPPDHDNPNPKSILVIGKPGIGKSLFCQRLSRDWADGVLFDNNPDASRVADDFDFVFLMTFRQLNLFCEKQFNFCEVLNHCSVGDDRSKVSEPLFEYIIEHPEKVLFILDGYDEYYDRPSIFQCPFEQKYENNPRLKMPVAALISKLLQKKIFSSAVAMVTSRPTEADELGGIHMEAVVEIAGFSVEQVKEFIEKYFKSKKEEVKIAARDHIMNNENLLSIAHIPVLCHLMCFCLEWYVTEMNCHSLACIFYFQ</sequence>
<dbReference type="AlphaFoldDB" id="A0A913XNS6"/>
<dbReference type="GO" id="GO:0045944">
    <property type="term" value="P:positive regulation of transcription by RNA polymerase II"/>
    <property type="evidence" value="ECO:0007669"/>
    <property type="project" value="TreeGrafter"/>
</dbReference>
<keyword evidence="6" id="KW-1185">Reference proteome</keyword>
<dbReference type="OrthoDB" id="5990017at2759"/>
<dbReference type="GO" id="GO:0045345">
    <property type="term" value="P:positive regulation of MHC class I biosynthetic process"/>
    <property type="evidence" value="ECO:0007669"/>
    <property type="project" value="TreeGrafter"/>
</dbReference>
<protein>
    <recommendedName>
        <fullName evidence="4">NACHT domain-containing protein</fullName>
    </recommendedName>
</protein>
<keyword evidence="1" id="KW-0433">Leucine-rich repeat</keyword>
<evidence type="ECO:0000256" key="1">
    <source>
        <dbReference type="ARBA" id="ARBA00022614"/>
    </source>
</evidence>
<keyword evidence="3" id="KW-0175">Coiled coil</keyword>
<dbReference type="PANTHER" id="PTHR47189:SF1">
    <property type="entry name" value="MHC CLASS II TRANSACTIVATOR"/>
    <property type="match status" value="1"/>
</dbReference>
<dbReference type="GeneID" id="110245813"/>
<evidence type="ECO:0000313" key="5">
    <source>
        <dbReference type="EnsemblMetazoa" id="XP_020907772.1"/>
    </source>
</evidence>
<dbReference type="InterPro" id="IPR007111">
    <property type="entry name" value="NACHT_NTPase"/>
</dbReference>
<dbReference type="SUPFAM" id="SSF52540">
    <property type="entry name" value="P-loop containing nucleoside triphosphate hydrolases"/>
    <property type="match status" value="1"/>
</dbReference>
<reference evidence="5" key="1">
    <citation type="submission" date="2022-11" db="UniProtKB">
        <authorList>
            <consortium name="EnsemblMetazoa"/>
        </authorList>
    </citation>
    <scope>IDENTIFICATION</scope>
</reference>
<keyword evidence="2" id="KW-0677">Repeat</keyword>
<accession>A0A913XNS6</accession>
<name>A0A913XNS6_EXADI</name>